<dbReference type="GO" id="GO:0003676">
    <property type="term" value="F:nucleic acid binding"/>
    <property type="evidence" value="ECO:0007669"/>
    <property type="project" value="InterPro"/>
</dbReference>
<dbReference type="Pfam" id="PF00570">
    <property type="entry name" value="HRDC"/>
    <property type="match status" value="1"/>
</dbReference>
<feature type="domain" description="HRDC" evidence="1">
    <location>
        <begin position="59"/>
        <end position="139"/>
    </location>
</feature>
<dbReference type="InterPro" id="IPR010997">
    <property type="entry name" value="HRDC-like_sf"/>
</dbReference>
<dbReference type="InterPro" id="IPR002121">
    <property type="entry name" value="HRDC_dom"/>
</dbReference>
<dbReference type="InterPro" id="IPR044876">
    <property type="entry name" value="HRDC_dom_sf"/>
</dbReference>
<dbReference type="Proteomes" id="UP000821866">
    <property type="component" value="Unassembled WGS sequence"/>
</dbReference>
<sequence length="148" mass="16249">MNYLEMAMSYLRPGGKLSQLLSGPARITLSIEKKSRPSESAVRVEESAAEPSRANPEITKLTEACHLELVSIVKALALAKNTHYSNVIHIDALRGIAENLPTTAEAMLQVPHMTKALVDKYGAQLLEVTERYAAEKMVIEAEMAGRRC</sequence>
<keyword evidence="3" id="KW-1185">Reference proteome</keyword>
<dbReference type="Gene3D" id="1.10.150.80">
    <property type="entry name" value="HRDC domain"/>
    <property type="match status" value="1"/>
</dbReference>
<dbReference type="GO" id="GO:0000166">
    <property type="term" value="F:nucleotide binding"/>
    <property type="evidence" value="ECO:0007669"/>
    <property type="project" value="InterPro"/>
</dbReference>
<dbReference type="SMART" id="SM00341">
    <property type="entry name" value="HRDC"/>
    <property type="match status" value="1"/>
</dbReference>
<name>A0A9J6CYS7_RHIMP</name>
<organism evidence="2 3">
    <name type="scientific">Rhipicephalus microplus</name>
    <name type="common">Cattle tick</name>
    <name type="synonym">Boophilus microplus</name>
    <dbReference type="NCBI Taxonomy" id="6941"/>
    <lineage>
        <taxon>Eukaryota</taxon>
        <taxon>Metazoa</taxon>
        <taxon>Ecdysozoa</taxon>
        <taxon>Arthropoda</taxon>
        <taxon>Chelicerata</taxon>
        <taxon>Arachnida</taxon>
        <taxon>Acari</taxon>
        <taxon>Parasitiformes</taxon>
        <taxon>Ixodida</taxon>
        <taxon>Ixodoidea</taxon>
        <taxon>Ixodidae</taxon>
        <taxon>Rhipicephalinae</taxon>
        <taxon>Rhipicephalus</taxon>
        <taxon>Boophilus</taxon>
    </lineage>
</organism>
<reference evidence="2" key="1">
    <citation type="journal article" date="2020" name="Cell">
        <title>Large-Scale Comparative Analyses of Tick Genomes Elucidate Their Genetic Diversity and Vector Capacities.</title>
        <authorList>
            <consortium name="Tick Genome and Microbiome Consortium (TIGMIC)"/>
            <person name="Jia N."/>
            <person name="Wang J."/>
            <person name="Shi W."/>
            <person name="Du L."/>
            <person name="Sun Y."/>
            <person name="Zhan W."/>
            <person name="Jiang J.F."/>
            <person name="Wang Q."/>
            <person name="Zhang B."/>
            <person name="Ji P."/>
            <person name="Bell-Sakyi L."/>
            <person name="Cui X.M."/>
            <person name="Yuan T.T."/>
            <person name="Jiang B.G."/>
            <person name="Yang W.F."/>
            <person name="Lam T.T."/>
            <person name="Chang Q.C."/>
            <person name="Ding S.J."/>
            <person name="Wang X.J."/>
            <person name="Zhu J.G."/>
            <person name="Ruan X.D."/>
            <person name="Zhao L."/>
            <person name="Wei J.T."/>
            <person name="Ye R.Z."/>
            <person name="Que T.C."/>
            <person name="Du C.H."/>
            <person name="Zhou Y.H."/>
            <person name="Cheng J.X."/>
            <person name="Dai P.F."/>
            <person name="Guo W.B."/>
            <person name="Han X.H."/>
            <person name="Huang E.J."/>
            <person name="Li L.F."/>
            <person name="Wei W."/>
            <person name="Gao Y.C."/>
            <person name="Liu J.Z."/>
            <person name="Shao H.Z."/>
            <person name="Wang X."/>
            <person name="Wang C.C."/>
            <person name="Yang T.C."/>
            <person name="Huo Q.B."/>
            <person name="Li W."/>
            <person name="Chen H.Y."/>
            <person name="Chen S.E."/>
            <person name="Zhou L.G."/>
            <person name="Ni X.B."/>
            <person name="Tian J.H."/>
            <person name="Sheng Y."/>
            <person name="Liu T."/>
            <person name="Pan Y.S."/>
            <person name="Xia L.Y."/>
            <person name="Li J."/>
            <person name="Zhao F."/>
            <person name="Cao W.C."/>
        </authorList>
    </citation>
    <scope>NUCLEOTIDE SEQUENCE</scope>
    <source>
        <strain evidence="2">Rmic-2018</strain>
    </source>
</reference>
<accession>A0A9J6CYS7</accession>
<proteinExistence type="predicted"/>
<gene>
    <name evidence="2" type="ORF">HPB51_027929</name>
</gene>
<protein>
    <recommendedName>
        <fullName evidence="1">HRDC domain-containing protein</fullName>
    </recommendedName>
</protein>
<comment type="caution">
    <text evidence="2">The sequence shown here is derived from an EMBL/GenBank/DDBJ whole genome shotgun (WGS) entry which is preliminary data.</text>
</comment>
<evidence type="ECO:0000313" key="3">
    <source>
        <dbReference type="Proteomes" id="UP000821866"/>
    </source>
</evidence>
<dbReference type="VEuPathDB" id="VectorBase:LOC119185608"/>
<dbReference type="EMBL" id="JABSTU010004531">
    <property type="protein sequence ID" value="KAH7958089.1"/>
    <property type="molecule type" value="Genomic_DNA"/>
</dbReference>
<evidence type="ECO:0000259" key="1">
    <source>
        <dbReference type="PROSITE" id="PS50967"/>
    </source>
</evidence>
<evidence type="ECO:0000313" key="2">
    <source>
        <dbReference type="EMBL" id="KAH7958089.1"/>
    </source>
</evidence>
<dbReference type="SUPFAM" id="SSF47819">
    <property type="entry name" value="HRDC-like"/>
    <property type="match status" value="1"/>
</dbReference>
<dbReference type="AlphaFoldDB" id="A0A9J6CYS7"/>
<reference evidence="2" key="2">
    <citation type="submission" date="2021-09" db="EMBL/GenBank/DDBJ databases">
        <authorList>
            <person name="Jia N."/>
            <person name="Wang J."/>
            <person name="Shi W."/>
            <person name="Du L."/>
            <person name="Sun Y."/>
            <person name="Zhan W."/>
            <person name="Jiang J."/>
            <person name="Wang Q."/>
            <person name="Zhang B."/>
            <person name="Ji P."/>
            <person name="Sakyi L.B."/>
            <person name="Cui X."/>
            <person name="Yuan T."/>
            <person name="Jiang B."/>
            <person name="Yang W."/>
            <person name="Lam T.T.-Y."/>
            <person name="Chang Q."/>
            <person name="Ding S."/>
            <person name="Wang X."/>
            <person name="Zhu J."/>
            <person name="Ruan X."/>
            <person name="Zhao L."/>
            <person name="Wei J."/>
            <person name="Que T."/>
            <person name="Du C."/>
            <person name="Cheng J."/>
            <person name="Dai P."/>
            <person name="Han X."/>
            <person name="Huang E."/>
            <person name="Gao Y."/>
            <person name="Liu J."/>
            <person name="Shao H."/>
            <person name="Ye R."/>
            <person name="Li L."/>
            <person name="Wei W."/>
            <person name="Wang X."/>
            <person name="Wang C."/>
            <person name="Huo Q."/>
            <person name="Li W."/>
            <person name="Guo W."/>
            <person name="Chen H."/>
            <person name="Chen S."/>
            <person name="Zhou L."/>
            <person name="Zhou L."/>
            <person name="Ni X."/>
            <person name="Tian J."/>
            <person name="Zhou Y."/>
            <person name="Sheng Y."/>
            <person name="Liu T."/>
            <person name="Pan Y."/>
            <person name="Xia L."/>
            <person name="Li J."/>
            <person name="Zhao F."/>
            <person name="Cao W."/>
        </authorList>
    </citation>
    <scope>NUCLEOTIDE SEQUENCE</scope>
    <source>
        <strain evidence="2">Rmic-2018</strain>
        <tissue evidence="2">Larvae</tissue>
    </source>
</reference>
<dbReference type="PROSITE" id="PS50967">
    <property type="entry name" value="HRDC"/>
    <property type="match status" value="1"/>
</dbReference>